<keyword evidence="3 11" id="KW-0227">DNA damage</keyword>
<dbReference type="PANTHER" id="PTHR43788">
    <property type="entry name" value="DNA2/NAM7 HELICASE FAMILY MEMBER"/>
    <property type="match status" value="1"/>
</dbReference>
<dbReference type="InterPro" id="IPR049550">
    <property type="entry name" value="RecD_N"/>
</dbReference>
<organism evidence="14 15">
    <name type="scientific">Noviherbaspirillum suwonense</name>
    <dbReference type="NCBI Taxonomy" id="1224511"/>
    <lineage>
        <taxon>Bacteria</taxon>
        <taxon>Pseudomonadati</taxon>
        <taxon>Pseudomonadota</taxon>
        <taxon>Betaproteobacteria</taxon>
        <taxon>Burkholderiales</taxon>
        <taxon>Oxalobacteraceae</taxon>
        <taxon>Noviherbaspirillum</taxon>
    </lineage>
</organism>
<keyword evidence="15" id="KW-1185">Reference proteome</keyword>
<keyword evidence="5 11" id="KW-0347">Helicase</keyword>
<dbReference type="InterPro" id="IPR041851">
    <property type="entry name" value="RecD_N_sf"/>
</dbReference>
<reference evidence="14 15" key="1">
    <citation type="submission" date="2017-05" db="EMBL/GenBank/DDBJ databases">
        <authorList>
            <person name="Varghese N."/>
            <person name="Submissions S."/>
        </authorList>
    </citation>
    <scope>NUCLEOTIDE SEQUENCE [LARGE SCALE GENOMIC DNA]</scope>
    <source>
        <strain evidence="14 15">DSM 26001</strain>
    </source>
</reference>
<evidence type="ECO:0000256" key="2">
    <source>
        <dbReference type="ARBA" id="ARBA00022741"/>
    </source>
</evidence>
<comment type="subunit">
    <text evidence="11">Heterotrimer of RecB, RecC and RecD. All subunits contribute to DNA-binding.</text>
</comment>
<evidence type="ECO:0000256" key="1">
    <source>
        <dbReference type="ARBA" id="ARBA00022722"/>
    </source>
</evidence>
<keyword evidence="9 11" id="KW-0234">DNA repair</keyword>
<evidence type="ECO:0000313" key="15">
    <source>
        <dbReference type="Proteomes" id="UP001158049"/>
    </source>
</evidence>
<protein>
    <recommendedName>
        <fullName evidence="11">RecBCD enzyme subunit RecD</fullName>
        <ecNumber evidence="11">5.6.2.3</ecNumber>
    </recommendedName>
    <alternativeName>
        <fullName evidence="11">DNA 5'-3' helicase subunit RecD</fullName>
    </alternativeName>
    <alternativeName>
        <fullName evidence="11">Exonuclease V subunit RecD</fullName>
        <shortName evidence="11">ExoV subunit RecD</shortName>
    </alternativeName>
    <alternativeName>
        <fullName evidence="11">Helicase/nuclease RecBCD subunit RecD</fullName>
    </alternativeName>
</protein>
<dbReference type="Gene3D" id="1.10.10.1020">
    <property type="entry name" value="RecBCD complex, subunit RecD, N-terminal domain"/>
    <property type="match status" value="1"/>
</dbReference>
<dbReference type="PANTHER" id="PTHR43788:SF6">
    <property type="entry name" value="DNA HELICASE B"/>
    <property type="match status" value="1"/>
</dbReference>
<dbReference type="InterPro" id="IPR027417">
    <property type="entry name" value="P-loop_NTPase"/>
</dbReference>
<evidence type="ECO:0000256" key="11">
    <source>
        <dbReference type="HAMAP-Rule" id="MF_01487"/>
    </source>
</evidence>
<evidence type="ECO:0000313" key="14">
    <source>
        <dbReference type="EMBL" id="SMP79587.1"/>
    </source>
</evidence>
<keyword evidence="6 11" id="KW-0269">Exonuclease</keyword>
<dbReference type="CDD" id="cd17933">
    <property type="entry name" value="DEXSc_RecD-like"/>
    <property type="match status" value="1"/>
</dbReference>
<keyword evidence="1 11" id="KW-0540">Nuclease</keyword>
<evidence type="ECO:0000256" key="9">
    <source>
        <dbReference type="ARBA" id="ARBA00023204"/>
    </source>
</evidence>
<dbReference type="Pfam" id="PF13538">
    <property type="entry name" value="UvrD_C_2"/>
    <property type="match status" value="1"/>
</dbReference>
<keyword evidence="7 11" id="KW-0067">ATP-binding</keyword>
<dbReference type="Pfam" id="PF13245">
    <property type="entry name" value="AAA_19"/>
    <property type="match status" value="1"/>
</dbReference>
<dbReference type="InterPro" id="IPR027785">
    <property type="entry name" value="UvrD-like_helicase_C"/>
</dbReference>
<dbReference type="NCBIfam" id="TIGR01447">
    <property type="entry name" value="recD"/>
    <property type="match status" value="1"/>
</dbReference>
<sequence length="667" mass="71457">MMPHSKLFDCLDDCAGNGGVGMLGLSFARFIATSSDVPAAALLGCVLLAEFEARGHSCLRLEDLADQPWEKLAWKEAQWQRLCEAAGPLPVGSQAWRELLVACGPVWSAGCGDAGHPLVLHRDRLYLRRHWREENQIARAVAARVGVERDVDAAQVRHYLDRLFDPFPAGESVDWQKAACAIAARGCLSIITGGPGTGKTYTVARLLALLQGLAGESADLRIAMAAPSGKAAARLRESIDAALTGLTEKAAGLIDLAGLCSRLGQPVTLHALIGMHAETRTVRHDAFRPLDVDVLILDEASMAHLEMMACVLEALPPQAMLVILGDKDQLASVEAGAVLGDLCGDAHAGGYSEATARYIEAASGQAVPAAMIGHGHALCQQIVMLRKSRRFDGPIGTLALAVNENRASDALAILQDAGAGDGTLHWDERASTASLLELAIRGRMRANDGYGRFFAELAARPRDAAEHPDWARRVLQGFDGFRILCAVREGVWGVAGINEAIEQHARSMKLLDGSGEWYEGRPVIITRNDRSLGVANGDTGVCLKEPGPRGIMRVYMLDGAGVRSVLASRLAHVETAFAMTVHKVQGSEFAHAALVLPVKPSPVVSRELIYTGITRARDNFTLVTPLASMLEQGMDRQTQRTSGLRELLEERLAFLSAAAQQTDRAAA</sequence>
<comment type="catalytic activity">
    <reaction evidence="11">
        <text>ATP + H2O = ADP + phosphate + H(+)</text>
        <dbReference type="Rhea" id="RHEA:13065"/>
        <dbReference type="ChEBI" id="CHEBI:15377"/>
        <dbReference type="ChEBI" id="CHEBI:15378"/>
        <dbReference type="ChEBI" id="CHEBI:30616"/>
        <dbReference type="ChEBI" id="CHEBI:43474"/>
        <dbReference type="ChEBI" id="CHEBI:456216"/>
        <dbReference type="EC" id="5.6.2.3"/>
    </reaction>
</comment>
<accession>A0ABY1QSM4</accession>
<evidence type="ECO:0000259" key="13">
    <source>
        <dbReference type="Pfam" id="PF21185"/>
    </source>
</evidence>
<dbReference type="SUPFAM" id="SSF52540">
    <property type="entry name" value="P-loop containing nucleoside triphosphate hydrolases"/>
    <property type="match status" value="2"/>
</dbReference>
<evidence type="ECO:0000256" key="5">
    <source>
        <dbReference type="ARBA" id="ARBA00022806"/>
    </source>
</evidence>
<keyword evidence="10 11" id="KW-0413">Isomerase</keyword>
<dbReference type="Pfam" id="PF21185">
    <property type="entry name" value="RecD_N"/>
    <property type="match status" value="1"/>
</dbReference>
<comment type="function">
    <text evidence="11">A helicase/nuclease that prepares dsDNA breaks (DSB) for recombinational DNA repair. Binds to DSBs and unwinds DNA via a highly rapid and processive ATP-dependent bidirectional helicase activity. Unwinds dsDNA until it encounters a Chi (crossover hotspot instigator) sequence from the 3' direction. Cuts ssDNA a few nucleotides 3' to the Chi site. The properties and activities of the enzyme are changed at Chi. The Chi-altered holoenzyme produces a long 3'-ssDNA overhang and facilitates RecA-binding to the ssDNA for homologous DNA recombination and repair. Holoenzyme degrades any linearized DNA that is unable to undergo homologous recombination. In the holoenzyme this subunit has ssDNA-dependent ATPase and 5'-3' helicase activity. When added to pre-assembled RecBC greatly stimulates nuclease activity and augments holoenzyme processivity. Negatively regulates the RecA-loading ability of RecBCD.</text>
</comment>
<evidence type="ECO:0000256" key="6">
    <source>
        <dbReference type="ARBA" id="ARBA00022839"/>
    </source>
</evidence>
<dbReference type="RefSeq" id="WP_283445299.1">
    <property type="nucleotide sequence ID" value="NZ_FXUL01000032.1"/>
</dbReference>
<dbReference type="GO" id="GO:0004386">
    <property type="term" value="F:helicase activity"/>
    <property type="evidence" value="ECO:0007669"/>
    <property type="project" value="UniProtKB-KW"/>
</dbReference>
<dbReference type="EMBL" id="FXUL01000032">
    <property type="protein sequence ID" value="SMP79587.1"/>
    <property type="molecule type" value="Genomic_DNA"/>
</dbReference>
<name>A0ABY1QSM4_9BURK</name>
<feature type="binding site" evidence="11">
    <location>
        <begin position="193"/>
        <end position="200"/>
    </location>
    <ligand>
        <name>ATP</name>
        <dbReference type="ChEBI" id="CHEBI:30616"/>
    </ligand>
</feature>
<dbReference type="CDD" id="cd18809">
    <property type="entry name" value="SF1_C_RecD"/>
    <property type="match status" value="1"/>
</dbReference>
<dbReference type="InterPro" id="IPR006344">
    <property type="entry name" value="RecD"/>
</dbReference>
<dbReference type="EC" id="5.6.2.3" evidence="11"/>
<comment type="similarity">
    <text evidence="11">Belongs to the RecD family.</text>
</comment>
<evidence type="ECO:0000259" key="12">
    <source>
        <dbReference type="Pfam" id="PF13538"/>
    </source>
</evidence>
<dbReference type="Proteomes" id="UP001158049">
    <property type="component" value="Unassembled WGS sequence"/>
</dbReference>
<comment type="miscellaneous">
    <text evidence="11">In the RecBCD complex, RecB has a slow 3'-5' helicase, an exonuclease activity and loads RecA onto ssDNA, RecD has a fast 5'-3' helicase activity, while RecC stimulates the ATPase and processivity of the RecB helicase and contributes to recognition of the Chi site.</text>
</comment>
<keyword evidence="4 11" id="KW-0378">Hydrolase</keyword>
<evidence type="ECO:0000256" key="4">
    <source>
        <dbReference type="ARBA" id="ARBA00022801"/>
    </source>
</evidence>
<evidence type="ECO:0000256" key="3">
    <source>
        <dbReference type="ARBA" id="ARBA00022763"/>
    </source>
</evidence>
<feature type="domain" description="RecBCD enzyme subunit RecD N-terminal" evidence="13">
    <location>
        <begin position="23"/>
        <end position="126"/>
    </location>
</feature>
<gene>
    <name evidence="11" type="primary">recD</name>
    <name evidence="14" type="ORF">SAMN06295970_1325</name>
</gene>
<evidence type="ECO:0000256" key="7">
    <source>
        <dbReference type="ARBA" id="ARBA00022840"/>
    </source>
</evidence>
<proteinExistence type="inferred from homology"/>
<dbReference type="InterPro" id="IPR050534">
    <property type="entry name" value="Coronavir_polyprotein_1ab"/>
</dbReference>
<evidence type="ECO:0000256" key="10">
    <source>
        <dbReference type="ARBA" id="ARBA00023235"/>
    </source>
</evidence>
<dbReference type="HAMAP" id="MF_01487">
    <property type="entry name" value="RecD"/>
    <property type="match status" value="1"/>
</dbReference>
<keyword evidence="2 11" id="KW-0547">Nucleotide-binding</keyword>
<evidence type="ECO:0000256" key="8">
    <source>
        <dbReference type="ARBA" id="ARBA00023125"/>
    </source>
</evidence>
<feature type="domain" description="UvrD-like helicase C-terminal" evidence="12">
    <location>
        <begin position="576"/>
        <end position="622"/>
    </location>
</feature>
<keyword evidence="8 11" id="KW-0238">DNA-binding</keyword>
<dbReference type="Gene3D" id="3.40.50.300">
    <property type="entry name" value="P-loop containing nucleotide triphosphate hydrolases"/>
    <property type="match status" value="3"/>
</dbReference>
<comment type="caution">
    <text evidence="14">The sequence shown here is derived from an EMBL/GenBank/DDBJ whole genome shotgun (WGS) entry which is preliminary data.</text>
</comment>